<keyword evidence="3" id="KW-1185">Reference proteome</keyword>
<gene>
    <name evidence="2" type="ORF">Moror_329</name>
</gene>
<evidence type="ECO:0000256" key="1">
    <source>
        <dbReference type="SAM" id="MobiDB-lite"/>
    </source>
</evidence>
<dbReference type="AlphaFoldDB" id="V2Y0A6"/>
<sequence length="171" mass="18891">MQNEELVITGDKEKRKAPEQSISLQISLSLEGKGIGNGDNGRSSGNRNNDGNGNWDEDKLREVKKMSLLQLQIEETKKIGYKIEGFNEYSISEAASVPMAGSSNKILEHDRKLCSVSSLFSLSECDSGREAEMTPKPPPALSTNRKLQCTIVVKEEEEAEPPQVHLLLTMD</sequence>
<accession>V2Y0A6</accession>
<protein>
    <submittedName>
        <fullName evidence="2">Uncharacterized protein</fullName>
    </submittedName>
</protein>
<name>V2Y0A6_MONRO</name>
<reference evidence="2 3" key="1">
    <citation type="journal article" date="2014" name="BMC Genomics">
        <title>Genome and secretome analysis of the hemibiotrophic fungal pathogen, Moniliophthora roreri, which causes frosty pod rot disease of cacao: mechanisms of the biotrophic and necrotrophic phases.</title>
        <authorList>
            <person name="Meinhardt L.W."/>
            <person name="Costa G.G.L."/>
            <person name="Thomazella D.P.T."/>
            <person name="Teixeira P.J.P.L."/>
            <person name="Carazzolle M.F."/>
            <person name="Schuster S.C."/>
            <person name="Carlson J.E."/>
            <person name="Guiltinan M.J."/>
            <person name="Mieczkowski P."/>
            <person name="Farmer A."/>
            <person name="Ramaraj T."/>
            <person name="Crozier J."/>
            <person name="Davis R.E."/>
            <person name="Shao J."/>
            <person name="Melnick R.L."/>
            <person name="Pereira G.A.G."/>
            <person name="Bailey B.A."/>
        </authorList>
    </citation>
    <scope>NUCLEOTIDE SEQUENCE [LARGE SCALE GENOMIC DNA]</scope>
    <source>
        <strain evidence="2 3">MCA 2997</strain>
    </source>
</reference>
<dbReference type="Proteomes" id="UP000017559">
    <property type="component" value="Unassembled WGS sequence"/>
</dbReference>
<organism evidence="2 3">
    <name type="scientific">Moniliophthora roreri (strain MCA 2997)</name>
    <name type="common">Cocoa frosty pod rot fungus</name>
    <name type="synonym">Crinipellis roreri</name>
    <dbReference type="NCBI Taxonomy" id="1381753"/>
    <lineage>
        <taxon>Eukaryota</taxon>
        <taxon>Fungi</taxon>
        <taxon>Dikarya</taxon>
        <taxon>Basidiomycota</taxon>
        <taxon>Agaricomycotina</taxon>
        <taxon>Agaricomycetes</taxon>
        <taxon>Agaricomycetidae</taxon>
        <taxon>Agaricales</taxon>
        <taxon>Marasmiineae</taxon>
        <taxon>Marasmiaceae</taxon>
        <taxon>Moniliophthora</taxon>
    </lineage>
</organism>
<evidence type="ECO:0000313" key="2">
    <source>
        <dbReference type="EMBL" id="ESK98180.1"/>
    </source>
</evidence>
<dbReference type="EMBL" id="AWSO01000005">
    <property type="protein sequence ID" value="ESK98180.1"/>
    <property type="molecule type" value="Genomic_DNA"/>
</dbReference>
<evidence type="ECO:0000313" key="3">
    <source>
        <dbReference type="Proteomes" id="UP000017559"/>
    </source>
</evidence>
<proteinExistence type="predicted"/>
<feature type="compositionally biased region" description="Low complexity" evidence="1">
    <location>
        <begin position="40"/>
        <end position="54"/>
    </location>
</feature>
<feature type="compositionally biased region" description="Low complexity" evidence="1">
    <location>
        <begin position="20"/>
        <end position="30"/>
    </location>
</feature>
<dbReference type="HOGENOM" id="CLU_1563255_0_0_1"/>
<dbReference type="KEGG" id="mrr:Moror_329"/>
<comment type="caution">
    <text evidence="2">The sequence shown here is derived from an EMBL/GenBank/DDBJ whole genome shotgun (WGS) entry which is preliminary data.</text>
</comment>
<feature type="region of interest" description="Disordered" evidence="1">
    <location>
        <begin position="1"/>
        <end position="58"/>
    </location>
</feature>